<dbReference type="AlphaFoldDB" id="A0A392MHU8"/>
<proteinExistence type="predicted"/>
<accession>A0A392MHU8</accession>
<sequence length="92" mass="10252">MVEVYLVNAIATRMLDRVGLAYDCKTLFSQCRRALQLKLGASVECIPQFQTHHQMLVTELGMQGLWMVILVGNILGGVVKTSIVLMAFLVKK</sequence>
<dbReference type="Proteomes" id="UP000265520">
    <property type="component" value="Unassembled WGS sequence"/>
</dbReference>
<feature type="non-terminal residue" evidence="2">
    <location>
        <position position="92"/>
    </location>
</feature>
<feature type="transmembrane region" description="Helical" evidence="1">
    <location>
        <begin position="65"/>
        <end position="90"/>
    </location>
</feature>
<keyword evidence="3" id="KW-1185">Reference proteome</keyword>
<keyword evidence="1" id="KW-0812">Transmembrane</keyword>
<keyword evidence="1" id="KW-1133">Transmembrane helix</keyword>
<evidence type="ECO:0000313" key="2">
    <source>
        <dbReference type="EMBL" id="MCH86675.1"/>
    </source>
</evidence>
<organism evidence="2 3">
    <name type="scientific">Trifolium medium</name>
    <dbReference type="NCBI Taxonomy" id="97028"/>
    <lineage>
        <taxon>Eukaryota</taxon>
        <taxon>Viridiplantae</taxon>
        <taxon>Streptophyta</taxon>
        <taxon>Embryophyta</taxon>
        <taxon>Tracheophyta</taxon>
        <taxon>Spermatophyta</taxon>
        <taxon>Magnoliopsida</taxon>
        <taxon>eudicotyledons</taxon>
        <taxon>Gunneridae</taxon>
        <taxon>Pentapetalae</taxon>
        <taxon>rosids</taxon>
        <taxon>fabids</taxon>
        <taxon>Fabales</taxon>
        <taxon>Fabaceae</taxon>
        <taxon>Papilionoideae</taxon>
        <taxon>50 kb inversion clade</taxon>
        <taxon>NPAAA clade</taxon>
        <taxon>Hologalegina</taxon>
        <taxon>IRL clade</taxon>
        <taxon>Trifolieae</taxon>
        <taxon>Trifolium</taxon>
    </lineage>
</organism>
<gene>
    <name evidence="2" type="ORF">A2U01_0007535</name>
</gene>
<keyword evidence="1" id="KW-0472">Membrane</keyword>
<reference evidence="2 3" key="1">
    <citation type="journal article" date="2018" name="Front. Plant Sci.">
        <title>Red Clover (Trifolium pratense) and Zigzag Clover (T. medium) - A Picture of Genomic Similarities and Differences.</title>
        <authorList>
            <person name="Dluhosova J."/>
            <person name="Istvanek J."/>
            <person name="Nedelnik J."/>
            <person name="Repkova J."/>
        </authorList>
    </citation>
    <scope>NUCLEOTIDE SEQUENCE [LARGE SCALE GENOMIC DNA]</scope>
    <source>
        <strain evidence="3">cv. 10/8</strain>
        <tissue evidence="2">Leaf</tissue>
    </source>
</reference>
<evidence type="ECO:0000256" key="1">
    <source>
        <dbReference type="SAM" id="Phobius"/>
    </source>
</evidence>
<evidence type="ECO:0000313" key="3">
    <source>
        <dbReference type="Proteomes" id="UP000265520"/>
    </source>
</evidence>
<name>A0A392MHU8_9FABA</name>
<comment type="caution">
    <text evidence="2">The sequence shown here is derived from an EMBL/GenBank/DDBJ whole genome shotgun (WGS) entry which is preliminary data.</text>
</comment>
<dbReference type="EMBL" id="LXQA010010748">
    <property type="protein sequence ID" value="MCH86675.1"/>
    <property type="molecule type" value="Genomic_DNA"/>
</dbReference>
<protein>
    <submittedName>
        <fullName evidence="2">Uncharacterized protein</fullName>
    </submittedName>
</protein>